<keyword evidence="5 9" id="KW-0460">Magnesium</keyword>
<evidence type="ECO:0000256" key="5">
    <source>
        <dbReference type="ARBA" id="ARBA00022842"/>
    </source>
</evidence>
<dbReference type="InterPro" id="IPR036739">
    <property type="entry name" value="SLC41_membr_dom_sf"/>
</dbReference>
<dbReference type="Proteomes" id="UP000621560">
    <property type="component" value="Unassembled WGS sequence"/>
</dbReference>
<dbReference type="NCBIfam" id="TIGR00400">
    <property type="entry name" value="mgtE"/>
    <property type="match status" value="1"/>
</dbReference>
<keyword evidence="4 9" id="KW-0812">Transmembrane</keyword>
<reference evidence="11" key="1">
    <citation type="submission" date="2020-09" db="EMBL/GenBank/DDBJ databases">
        <title>A novel bacterium of genus Paenibacillus, isolated from South China Sea.</title>
        <authorList>
            <person name="Huang H."/>
            <person name="Mo K."/>
            <person name="Hu Y."/>
        </authorList>
    </citation>
    <scope>NUCLEOTIDE SEQUENCE</scope>
    <source>
        <strain evidence="11">IB182496</strain>
    </source>
</reference>
<dbReference type="Gene3D" id="3.10.580.10">
    <property type="entry name" value="CBS-domain"/>
    <property type="match status" value="1"/>
</dbReference>
<feature type="transmembrane region" description="Helical" evidence="9">
    <location>
        <begin position="320"/>
        <end position="341"/>
    </location>
</feature>
<keyword evidence="12" id="KW-1185">Reference proteome</keyword>
<dbReference type="InterPro" id="IPR000644">
    <property type="entry name" value="CBS_dom"/>
</dbReference>
<keyword evidence="8" id="KW-0129">CBS domain</keyword>
<dbReference type="Pfam" id="PF03448">
    <property type="entry name" value="MgtE_N"/>
    <property type="match status" value="1"/>
</dbReference>
<accession>A0A927BTY7</accession>
<dbReference type="Gene3D" id="1.10.357.20">
    <property type="entry name" value="SLC41 divalent cation transporters, integral membrane domain"/>
    <property type="match status" value="1"/>
</dbReference>
<keyword evidence="9" id="KW-1003">Cell membrane</keyword>
<feature type="transmembrane region" description="Helical" evidence="9">
    <location>
        <begin position="389"/>
        <end position="415"/>
    </location>
</feature>
<comment type="similarity">
    <text evidence="2 9">Belongs to the SLC41A transporter family.</text>
</comment>
<dbReference type="Gene3D" id="1.25.60.10">
    <property type="entry name" value="MgtE N-terminal domain-like"/>
    <property type="match status" value="1"/>
</dbReference>
<comment type="subunit">
    <text evidence="9">Homodimer.</text>
</comment>
<evidence type="ECO:0000313" key="12">
    <source>
        <dbReference type="Proteomes" id="UP000621560"/>
    </source>
</evidence>
<dbReference type="InterPro" id="IPR006667">
    <property type="entry name" value="SLC41_membr_dom"/>
</dbReference>
<comment type="caution">
    <text evidence="9">Lacks conserved residue(s) required for the propagation of feature annotation.</text>
</comment>
<dbReference type="InterPro" id="IPR006669">
    <property type="entry name" value="MgtE_transporter"/>
</dbReference>
<dbReference type="RefSeq" id="WP_190919444.1">
    <property type="nucleotide sequence ID" value="NZ_JACXIZ010000027.1"/>
</dbReference>
<dbReference type="SMART" id="SM00924">
    <property type="entry name" value="MgtE_N"/>
    <property type="match status" value="1"/>
</dbReference>
<dbReference type="Pfam" id="PF00571">
    <property type="entry name" value="CBS"/>
    <property type="match status" value="2"/>
</dbReference>
<dbReference type="GO" id="GO:0005886">
    <property type="term" value="C:plasma membrane"/>
    <property type="evidence" value="ECO:0007669"/>
    <property type="project" value="UniProtKB-SubCell"/>
</dbReference>
<dbReference type="GO" id="GO:0046872">
    <property type="term" value="F:metal ion binding"/>
    <property type="evidence" value="ECO:0007669"/>
    <property type="project" value="UniProtKB-KW"/>
</dbReference>
<gene>
    <name evidence="11" type="primary">mgtE</name>
    <name evidence="11" type="ORF">IDH44_16315</name>
</gene>
<dbReference type="SUPFAM" id="SSF54631">
    <property type="entry name" value="CBS-domain pair"/>
    <property type="match status" value="1"/>
</dbReference>
<dbReference type="SMART" id="SM00116">
    <property type="entry name" value="CBS"/>
    <property type="match status" value="2"/>
</dbReference>
<keyword evidence="3 9" id="KW-0813">Transport</keyword>
<dbReference type="InterPro" id="IPR046342">
    <property type="entry name" value="CBS_dom_sf"/>
</dbReference>
<dbReference type="PROSITE" id="PS51371">
    <property type="entry name" value="CBS"/>
    <property type="match status" value="2"/>
</dbReference>
<comment type="caution">
    <text evidence="11">The sequence shown here is derived from an EMBL/GenBank/DDBJ whole genome shotgun (WGS) entry which is preliminary data.</text>
</comment>
<feature type="transmembrane region" description="Helical" evidence="9">
    <location>
        <begin position="362"/>
        <end position="383"/>
    </location>
</feature>
<dbReference type="SUPFAM" id="SSF161093">
    <property type="entry name" value="MgtE membrane domain-like"/>
    <property type="match status" value="1"/>
</dbReference>
<comment type="subcellular location">
    <subcellularLocation>
        <location evidence="9">Cell membrane</location>
        <topology evidence="9">Multi-pass membrane protein</topology>
    </subcellularLocation>
    <subcellularLocation>
        <location evidence="1">Membrane</location>
        <topology evidence="1">Multi-pass membrane protein</topology>
    </subcellularLocation>
</comment>
<evidence type="ECO:0000256" key="1">
    <source>
        <dbReference type="ARBA" id="ARBA00004141"/>
    </source>
</evidence>
<dbReference type="GO" id="GO:0015095">
    <property type="term" value="F:magnesium ion transmembrane transporter activity"/>
    <property type="evidence" value="ECO:0007669"/>
    <property type="project" value="UniProtKB-UniRule"/>
</dbReference>
<sequence length="454" mass="49583">MNIAQAERTAAELARLLQDDAFAAFAARAGDLHPYDAAVAYLSIAPEQSELRTAFLTHLDPITLTDVLEELDGEERREAFARIGALRAAAVMDRMDNDDLADFLGELSEEARAPYLAAMSDAEAEAVQQLMSYPPETAGRIMNNRYVWLPQHYTVEEAIAKIRAYSDLSESISYLYVIDGERRLLGVVSYRDLILASVEQRIADIMRTRVIHVEAVMDQEQVADLMRNYDFLAVPVVDDASRLVGIITVDDIIDVVMEEADEDIQKLSGSGKDIDFNTRAWTAAGRRLPWLVLLLFIGVLSGTIISGFEETLDRVVALAFFMPMIAGMTGNTGTQSLAVVVRGLIGSKLSGRQALRLVRRELGVGLIIGVTCGLLVTGIAYVWQGNIMLGVVVGVSLLLTLILGTIAGTTVPLLLDKLRVDPAVASGPLITTLNDMLSLLIYFGMASLFLDFLL</sequence>
<dbReference type="CDD" id="cd04606">
    <property type="entry name" value="CBS_pair_Mg_transporter"/>
    <property type="match status" value="1"/>
</dbReference>
<dbReference type="InterPro" id="IPR038076">
    <property type="entry name" value="MgtE_N_sf"/>
</dbReference>
<dbReference type="PANTHER" id="PTHR43773:SF1">
    <property type="entry name" value="MAGNESIUM TRANSPORTER MGTE"/>
    <property type="match status" value="1"/>
</dbReference>
<evidence type="ECO:0000256" key="2">
    <source>
        <dbReference type="ARBA" id="ARBA00009749"/>
    </source>
</evidence>
<feature type="transmembrane region" description="Helical" evidence="9">
    <location>
        <begin position="288"/>
        <end position="308"/>
    </location>
</feature>
<dbReference type="EMBL" id="JACXIZ010000027">
    <property type="protein sequence ID" value="MBD2846762.1"/>
    <property type="molecule type" value="Genomic_DNA"/>
</dbReference>
<protein>
    <recommendedName>
        <fullName evidence="9">Magnesium transporter MgtE</fullName>
    </recommendedName>
</protein>
<dbReference type="SUPFAM" id="SSF158791">
    <property type="entry name" value="MgtE N-terminal domain-like"/>
    <property type="match status" value="1"/>
</dbReference>
<dbReference type="AlphaFoldDB" id="A0A927BTY7"/>
<keyword evidence="6 9" id="KW-1133">Transmembrane helix</keyword>
<evidence type="ECO:0000313" key="11">
    <source>
        <dbReference type="EMBL" id="MBD2846762.1"/>
    </source>
</evidence>
<evidence type="ECO:0000256" key="9">
    <source>
        <dbReference type="RuleBase" id="RU362011"/>
    </source>
</evidence>
<dbReference type="PANTHER" id="PTHR43773">
    <property type="entry name" value="MAGNESIUM TRANSPORTER MGTE"/>
    <property type="match status" value="1"/>
</dbReference>
<keyword evidence="7 9" id="KW-0472">Membrane</keyword>
<dbReference type="InterPro" id="IPR006668">
    <property type="entry name" value="Mg_transptr_MgtE_intracell_dom"/>
</dbReference>
<evidence type="ECO:0000259" key="10">
    <source>
        <dbReference type="PROSITE" id="PS51371"/>
    </source>
</evidence>
<name>A0A927BTY7_9BACL</name>
<proteinExistence type="inferred from homology"/>
<evidence type="ECO:0000256" key="6">
    <source>
        <dbReference type="ARBA" id="ARBA00022989"/>
    </source>
</evidence>
<organism evidence="11 12">
    <name type="scientific">Paenibacillus sabuli</name>
    <dbReference type="NCBI Taxonomy" id="2772509"/>
    <lineage>
        <taxon>Bacteria</taxon>
        <taxon>Bacillati</taxon>
        <taxon>Bacillota</taxon>
        <taxon>Bacilli</taxon>
        <taxon>Bacillales</taxon>
        <taxon>Paenibacillaceae</taxon>
        <taxon>Paenibacillus</taxon>
    </lineage>
</organism>
<evidence type="ECO:0000256" key="8">
    <source>
        <dbReference type="PROSITE-ProRule" id="PRU00703"/>
    </source>
</evidence>
<dbReference type="Pfam" id="PF01769">
    <property type="entry name" value="MgtE"/>
    <property type="match status" value="1"/>
</dbReference>
<feature type="domain" description="CBS" evidence="10">
    <location>
        <begin position="142"/>
        <end position="205"/>
    </location>
</feature>
<evidence type="ECO:0000256" key="4">
    <source>
        <dbReference type="ARBA" id="ARBA00022692"/>
    </source>
</evidence>
<comment type="function">
    <text evidence="9">Acts as a magnesium transporter.</text>
</comment>
<evidence type="ECO:0000256" key="7">
    <source>
        <dbReference type="ARBA" id="ARBA00023136"/>
    </source>
</evidence>
<evidence type="ECO:0000256" key="3">
    <source>
        <dbReference type="ARBA" id="ARBA00022448"/>
    </source>
</evidence>
<keyword evidence="9" id="KW-0479">Metal-binding</keyword>
<feature type="domain" description="CBS" evidence="10">
    <location>
        <begin position="206"/>
        <end position="262"/>
    </location>
</feature>